<comment type="caution">
    <text evidence="17">The sequence shown here is derived from an EMBL/GenBank/DDBJ whole genome shotgun (WGS) entry which is preliminary data.</text>
</comment>
<protein>
    <recommendedName>
        <fullName evidence="13">LexA repressor</fullName>
        <ecNumber evidence="13">3.4.21.88</ecNumber>
    </recommendedName>
</protein>
<dbReference type="GO" id="GO:0009432">
    <property type="term" value="P:SOS response"/>
    <property type="evidence" value="ECO:0007669"/>
    <property type="project" value="UniProtKB-UniRule"/>
</dbReference>
<dbReference type="CDD" id="cd06529">
    <property type="entry name" value="S24_LexA-like"/>
    <property type="match status" value="1"/>
</dbReference>
<dbReference type="Gene3D" id="1.10.10.10">
    <property type="entry name" value="Winged helix-like DNA-binding domain superfamily/Winged helix DNA-binding domain"/>
    <property type="match status" value="1"/>
</dbReference>
<evidence type="ECO:0000256" key="12">
    <source>
        <dbReference type="ARBA" id="ARBA00023236"/>
    </source>
</evidence>
<feature type="active site" description="For autocatalytic cleavage activity" evidence="13">
    <location>
        <position position="128"/>
    </location>
</feature>
<dbReference type="SUPFAM" id="SSF51306">
    <property type="entry name" value="LexA/Signal peptidase"/>
    <property type="match status" value="1"/>
</dbReference>
<dbReference type="GO" id="GO:0045892">
    <property type="term" value="P:negative regulation of DNA-templated transcription"/>
    <property type="evidence" value="ECO:0007669"/>
    <property type="project" value="UniProtKB-UniRule"/>
</dbReference>
<feature type="DNA-binding region" description="H-T-H motif" evidence="13">
    <location>
        <begin position="31"/>
        <end position="51"/>
    </location>
</feature>
<keyword evidence="11 13" id="KW-0234">DNA repair</keyword>
<evidence type="ECO:0000256" key="3">
    <source>
        <dbReference type="ARBA" id="ARBA00022491"/>
    </source>
</evidence>
<keyword evidence="9 13" id="KW-0238">DNA-binding</keyword>
<keyword evidence="10 13" id="KW-0804">Transcription</keyword>
<dbReference type="PRINTS" id="PR00726">
    <property type="entry name" value="LEXASERPTASE"/>
</dbReference>
<dbReference type="InterPro" id="IPR039418">
    <property type="entry name" value="LexA-like"/>
</dbReference>
<evidence type="ECO:0000259" key="16">
    <source>
        <dbReference type="Pfam" id="PF01726"/>
    </source>
</evidence>
<name>A0A354YYT3_9FIRM</name>
<dbReference type="CDD" id="cd00090">
    <property type="entry name" value="HTH_ARSR"/>
    <property type="match status" value="1"/>
</dbReference>
<organism evidence="17 18">
    <name type="scientific">Syntrophomonas wolfei</name>
    <dbReference type="NCBI Taxonomy" id="863"/>
    <lineage>
        <taxon>Bacteria</taxon>
        <taxon>Bacillati</taxon>
        <taxon>Bacillota</taxon>
        <taxon>Clostridia</taxon>
        <taxon>Eubacteriales</taxon>
        <taxon>Syntrophomonadaceae</taxon>
        <taxon>Syntrophomonas</taxon>
    </lineage>
</organism>
<reference evidence="17 18" key="1">
    <citation type="journal article" date="2018" name="Nat. Biotechnol.">
        <title>A standardized bacterial taxonomy based on genome phylogeny substantially revises the tree of life.</title>
        <authorList>
            <person name="Parks D.H."/>
            <person name="Chuvochina M."/>
            <person name="Waite D.W."/>
            <person name="Rinke C."/>
            <person name="Skarshewski A."/>
            <person name="Chaumeil P.A."/>
            <person name="Hugenholtz P."/>
        </authorList>
    </citation>
    <scope>NUCLEOTIDE SEQUENCE [LARGE SCALE GENOMIC DNA]</scope>
    <source>
        <strain evidence="17">UBA10948</strain>
    </source>
</reference>
<dbReference type="GO" id="GO:0006508">
    <property type="term" value="P:proteolysis"/>
    <property type="evidence" value="ECO:0007669"/>
    <property type="project" value="InterPro"/>
</dbReference>
<dbReference type="AlphaFoldDB" id="A0A354YYT3"/>
<evidence type="ECO:0000256" key="9">
    <source>
        <dbReference type="ARBA" id="ARBA00023125"/>
    </source>
</evidence>
<evidence type="ECO:0000313" key="17">
    <source>
        <dbReference type="EMBL" id="HBK54503.1"/>
    </source>
</evidence>
<dbReference type="GO" id="GO:0006281">
    <property type="term" value="P:DNA repair"/>
    <property type="evidence" value="ECO:0007669"/>
    <property type="project" value="UniProtKB-UniRule"/>
</dbReference>
<dbReference type="InterPro" id="IPR036388">
    <property type="entry name" value="WH-like_DNA-bd_sf"/>
</dbReference>
<dbReference type="Gene3D" id="2.10.109.10">
    <property type="entry name" value="Umud Fragment, subunit A"/>
    <property type="match status" value="1"/>
</dbReference>
<keyword evidence="5 13" id="KW-0227">DNA damage</keyword>
<evidence type="ECO:0000256" key="11">
    <source>
        <dbReference type="ARBA" id="ARBA00023204"/>
    </source>
</evidence>
<dbReference type="EC" id="3.4.21.88" evidence="13"/>
<dbReference type="STRING" id="378794.GCA_001570625_01203"/>
<keyword evidence="8 13" id="KW-0805">Transcription regulation</keyword>
<evidence type="ECO:0000259" key="15">
    <source>
        <dbReference type="Pfam" id="PF00717"/>
    </source>
</evidence>
<dbReference type="InterPro" id="IPR006197">
    <property type="entry name" value="Peptidase_S24_LexA"/>
</dbReference>
<evidence type="ECO:0000256" key="5">
    <source>
        <dbReference type="ARBA" id="ARBA00022763"/>
    </source>
</evidence>
<comment type="catalytic activity">
    <reaction evidence="13">
        <text>Hydrolysis of Ala-|-Gly bond in repressor LexA.</text>
        <dbReference type="EC" id="3.4.21.88"/>
    </reaction>
</comment>
<feature type="domain" description="LexA repressor DNA-binding" evidence="16">
    <location>
        <begin position="6"/>
        <end position="68"/>
    </location>
</feature>
<feature type="site" description="Cleavage; by autolysis" evidence="13">
    <location>
        <begin position="93"/>
        <end position="94"/>
    </location>
</feature>
<feature type="active site" description="For autocatalytic cleavage activity" evidence="13">
    <location>
        <position position="165"/>
    </location>
</feature>
<dbReference type="HAMAP" id="MF_00015">
    <property type="entry name" value="LexA"/>
    <property type="match status" value="1"/>
</dbReference>
<keyword evidence="7 13" id="KW-0068">Autocatalytic cleavage</keyword>
<evidence type="ECO:0000256" key="13">
    <source>
        <dbReference type="HAMAP-Rule" id="MF_00015"/>
    </source>
</evidence>
<comment type="similarity">
    <text evidence="1 13 14">Belongs to the peptidase S24 family.</text>
</comment>
<dbReference type="GO" id="GO:0004252">
    <property type="term" value="F:serine-type endopeptidase activity"/>
    <property type="evidence" value="ECO:0007669"/>
    <property type="project" value="UniProtKB-UniRule"/>
</dbReference>
<sequence length="204" mass="22489">MSNEIKLGKRQKQILDFIKQSYKEKGYPPSVREIGQAVGLKSSSTVHSHLVRLEEKGLLRRDPAKPRAIIPLDDEPLPQSEALSVPVIGNVAAGSPILAEQNIDNYLSIPVDFLGSGNHFILKVKGDSMIEAGILDGDYLIVREQGDASNGEIVVALLDNEATVKRFYRRDDYVELRPENTSMDTITVNDVQIAGKVAGLLRRI</sequence>
<dbReference type="GO" id="GO:0003677">
    <property type="term" value="F:DNA binding"/>
    <property type="evidence" value="ECO:0007669"/>
    <property type="project" value="UniProtKB-UniRule"/>
</dbReference>
<dbReference type="RefSeq" id="WP_276620886.1">
    <property type="nucleotide sequence ID" value="NZ_DCDX01000006.1"/>
</dbReference>
<dbReference type="EMBL" id="DNZF01000244">
    <property type="protein sequence ID" value="HBK54503.1"/>
    <property type="molecule type" value="Genomic_DNA"/>
</dbReference>
<feature type="domain" description="Peptidase S24/S26A/S26B/S26C" evidence="15">
    <location>
        <begin position="86"/>
        <end position="197"/>
    </location>
</feature>
<dbReference type="PANTHER" id="PTHR33516">
    <property type="entry name" value="LEXA REPRESSOR"/>
    <property type="match status" value="1"/>
</dbReference>
<dbReference type="InterPro" id="IPR050077">
    <property type="entry name" value="LexA_repressor"/>
</dbReference>
<evidence type="ECO:0000256" key="2">
    <source>
        <dbReference type="ARBA" id="ARBA00011738"/>
    </source>
</evidence>
<evidence type="ECO:0000256" key="10">
    <source>
        <dbReference type="ARBA" id="ARBA00023163"/>
    </source>
</evidence>
<keyword evidence="4 13" id="KW-0235">DNA replication</keyword>
<evidence type="ECO:0000313" key="18">
    <source>
        <dbReference type="Proteomes" id="UP000263273"/>
    </source>
</evidence>
<dbReference type="SUPFAM" id="SSF46785">
    <property type="entry name" value="Winged helix' DNA-binding domain"/>
    <property type="match status" value="1"/>
</dbReference>
<dbReference type="InterPro" id="IPR006199">
    <property type="entry name" value="LexA_DNA-bd_dom"/>
</dbReference>
<dbReference type="PANTHER" id="PTHR33516:SF2">
    <property type="entry name" value="LEXA REPRESSOR-RELATED"/>
    <property type="match status" value="1"/>
</dbReference>
<dbReference type="Proteomes" id="UP000263273">
    <property type="component" value="Unassembled WGS sequence"/>
</dbReference>
<dbReference type="FunFam" id="1.10.10.10:FF:000009">
    <property type="entry name" value="LexA repressor"/>
    <property type="match status" value="1"/>
</dbReference>
<dbReference type="InterPro" id="IPR015927">
    <property type="entry name" value="Peptidase_S24_S26A/B/C"/>
</dbReference>
<accession>A0A354YYT3</accession>
<dbReference type="GO" id="GO:0006260">
    <property type="term" value="P:DNA replication"/>
    <property type="evidence" value="ECO:0007669"/>
    <property type="project" value="UniProtKB-UniRule"/>
</dbReference>
<evidence type="ECO:0000256" key="1">
    <source>
        <dbReference type="ARBA" id="ARBA00007484"/>
    </source>
</evidence>
<dbReference type="Pfam" id="PF00717">
    <property type="entry name" value="Peptidase_S24"/>
    <property type="match status" value="1"/>
</dbReference>
<evidence type="ECO:0000256" key="4">
    <source>
        <dbReference type="ARBA" id="ARBA00022705"/>
    </source>
</evidence>
<keyword evidence="6 13" id="KW-0378">Hydrolase</keyword>
<keyword evidence="3 13" id="KW-0678">Repressor</keyword>
<proteinExistence type="inferred from homology"/>
<gene>
    <name evidence="13" type="primary">lexA</name>
    <name evidence="17" type="ORF">DDZ44_11255</name>
</gene>
<evidence type="ECO:0000256" key="14">
    <source>
        <dbReference type="RuleBase" id="RU003991"/>
    </source>
</evidence>
<evidence type="ECO:0000256" key="8">
    <source>
        <dbReference type="ARBA" id="ARBA00023015"/>
    </source>
</evidence>
<dbReference type="InterPro" id="IPR011991">
    <property type="entry name" value="ArsR-like_HTH"/>
</dbReference>
<evidence type="ECO:0000256" key="6">
    <source>
        <dbReference type="ARBA" id="ARBA00022801"/>
    </source>
</evidence>
<dbReference type="NCBIfam" id="TIGR00498">
    <property type="entry name" value="lexA"/>
    <property type="match status" value="1"/>
</dbReference>
<comment type="subunit">
    <text evidence="2 13">Homodimer.</text>
</comment>
<dbReference type="FunFam" id="2.10.109.10:FF:000001">
    <property type="entry name" value="LexA repressor"/>
    <property type="match status" value="1"/>
</dbReference>
<dbReference type="InterPro" id="IPR036286">
    <property type="entry name" value="LexA/Signal_pep-like_sf"/>
</dbReference>
<dbReference type="InterPro" id="IPR036390">
    <property type="entry name" value="WH_DNA-bd_sf"/>
</dbReference>
<evidence type="ECO:0000256" key="7">
    <source>
        <dbReference type="ARBA" id="ARBA00022813"/>
    </source>
</evidence>
<dbReference type="Pfam" id="PF01726">
    <property type="entry name" value="LexA_DNA_bind"/>
    <property type="match status" value="1"/>
</dbReference>
<comment type="function">
    <text evidence="13">Represses a number of genes involved in the response to DNA damage (SOS response), including recA and lexA. In the presence of single-stranded DNA, RecA interacts with LexA causing an autocatalytic cleavage which disrupts the DNA-binding part of LexA, leading to derepression of the SOS regulon and eventually DNA repair.</text>
</comment>
<dbReference type="InterPro" id="IPR006200">
    <property type="entry name" value="LexA"/>
</dbReference>
<keyword evidence="12 13" id="KW-0742">SOS response</keyword>